<dbReference type="OrthoDB" id="10429981at2759"/>
<dbReference type="AlphaFoldDB" id="A0A368FKI9"/>
<proteinExistence type="predicted"/>
<feature type="compositionally biased region" description="Low complexity" evidence="1">
    <location>
        <begin position="34"/>
        <end position="48"/>
    </location>
</feature>
<name>A0A368FKI9_ANCCA</name>
<evidence type="ECO:0000313" key="3">
    <source>
        <dbReference type="Proteomes" id="UP000252519"/>
    </source>
</evidence>
<gene>
    <name evidence="2" type="ORF">ANCCAN_21439</name>
</gene>
<comment type="caution">
    <text evidence="2">The sequence shown here is derived from an EMBL/GenBank/DDBJ whole genome shotgun (WGS) entry which is preliminary data.</text>
</comment>
<dbReference type="Proteomes" id="UP000252519">
    <property type="component" value="Unassembled WGS sequence"/>
</dbReference>
<feature type="region of interest" description="Disordered" evidence="1">
    <location>
        <begin position="1"/>
        <end position="51"/>
    </location>
</feature>
<protein>
    <submittedName>
        <fullName evidence="2">Uncharacterized protein</fullName>
    </submittedName>
</protein>
<evidence type="ECO:0000256" key="1">
    <source>
        <dbReference type="SAM" id="MobiDB-lite"/>
    </source>
</evidence>
<organism evidence="2 3">
    <name type="scientific">Ancylostoma caninum</name>
    <name type="common">Dog hookworm</name>
    <dbReference type="NCBI Taxonomy" id="29170"/>
    <lineage>
        <taxon>Eukaryota</taxon>
        <taxon>Metazoa</taxon>
        <taxon>Ecdysozoa</taxon>
        <taxon>Nematoda</taxon>
        <taxon>Chromadorea</taxon>
        <taxon>Rhabditida</taxon>
        <taxon>Rhabditina</taxon>
        <taxon>Rhabditomorpha</taxon>
        <taxon>Strongyloidea</taxon>
        <taxon>Ancylostomatidae</taxon>
        <taxon>Ancylostomatinae</taxon>
        <taxon>Ancylostoma</taxon>
    </lineage>
</organism>
<reference evidence="2 3" key="1">
    <citation type="submission" date="2014-10" db="EMBL/GenBank/DDBJ databases">
        <title>Draft genome of the hookworm Ancylostoma caninum.</title>
        <authorList>
            <person name="Mitreva M."/>
        </authorList>
    </citation>
    <scope>NUCLEOTIDE SEQUENCE [LARGE SCALE GENOMIC DNA]</scope>
    <source>
        <strain evidence="2 3">Baltimore</strain>
    </source>
</reference>
<accession>A0A368FKI9</accession>
<keyword evidence="3" id="KW-1185">Reference proteome</keyword>
<evidence type="ECO:0000313" key="2">
    <source>
        <dbReference type="EMBL" id="RCN32744.1"/>
    </source>
</evidence>
<dbReference type="EMBL" id="JOJR01001035">
    <property type="protein sequence ID" value="RCN32744.1"/>
    <property type="molecule type" value="Genomic_DNA"/>
</dbReference>
<sequence length="76" mass="8582">MTSKETIQAREAQNHLPSYHHHYYTATPKHSRYNSANDANRAGAGRNSIDTPEIYTVCTPRLSYGPEIGRKHGRSL</sequence>